<dbReference type="GO" id="GO:0004122">
    <property type="term" value="F:cystathionine beta-synthase activity"/>
    <property type="evidence" value="ECO:0007669"/>
    <property type="project" value="UniProtKB-UniRule"/>
</dbReference>
<dbReference type="GO" id="GO:0019343">
    <property type="term" value="P:cysteine biosynthetic process via cystathionine"/>
    <property type="evidence" value="ECO:0007669"/>
    <property type="project" value="InterPro"/>
</dbReference>
<evidence type="ECO:0000256" key="4">
    <source>
        <dbReference type="ARBA" id="ARBA00012041"/>
    </source>
</evidence>
<dbReference type="Pfam" id="PF00291">
    <property type="entry name" value="PALP"/>
    <property type="match status" value="1"/>
</dbReference>
<evidence type="ECO:0000259" key="12">
    <source>
        <dbReference type="PROSITE" id="PS51371"/>
    </source>
</evidence>
<dbReference type="GO" id="GO:0005737">
    <property type="term" value="C:cytoplasm"/>
    <property type="evidence" value="ECO:0007669"/>
    <property type="project" value="InterPro"/>
</dbReference>
<accession>A0AAU7R329</accession>
<comment type="similarity">
    <text evidence="3">Belongs to the cysteine synthase/cystathionine beta-synthase family.</text>
</comment>
<dbReference type="GO" id="GO:0016765">
    <property type="term" value="F:transferase activity, transferring alkyl or aryl (other than methyl) groups"/>
    <property type="evidence" value="ECO:0007669"/>
    <property type="project" value="UniProtKB-ARBA"/>
</dbReference>
<keyword evidence="6 11" id="KW-0129">CBS domain</keyword>
<evidence type="ECO:0000256" key="3">
    <source>
        <dbReference type="ARBA" id="ARBA00007103"/>
    </source>
</evidence>
<evidence type="ECO:0000256" key="5">
    <source>
        <dbReference type="ARBA" id="ARBA00022898"/>
    </source>
</evidence>
<dbReference type="SUPFAM" id="SSF53686">
    <property type="entry name" value="Tryptophan synthase beta subunit-like PLP-dependent enzymes"/>
    <property type="match status" value="1"/>
</dbReference>
<sequence>MQYYDNVVELIGNTPLVRLRNVTEGIQATVLAKVEYVNPGGSVKDRIALRMVEDAEKAGILRPGGTIVEPTSGNTGVGLALVAQLKGYRCVFVCPDKVSQDKQDVLRAYGAEVVVCPTAVAPEDPRSYYNVSDRLAREIPGAWKPNQYSNPANPRSHYETTGPELWRQTEGKITHFVAGVGTGGTISGIGRYLKEASEGRVKVIGADPEGSVYSGGTGRPYLVEGVGEDFWPETYDRSVADEIVEVSDKESFEMTRRLAREEGLLVGGSCGMAVVGALEVARKAGPDDVIVVLLPDGGRGYLSKIFNDKWMARYGFLDDSGTEPTVADALAGKPGGLPELVHVHPTETVRDAIDYMREYGVSQLPVLKAEPPVVTGEVAGSIAEKDLLDALFTGQAHLHDTIERHMGEPLPMVGGGQPVSEAVGLLEKADAALVLVDGKPKGVLTRQDLLAHLGAR</sequence>
<comment type="catalytic activity">
    <reaction evidence="9">
        <text>L-homocysteine + L-serine = L,L-cystathionine + H2O</text>
        <dbReference type="Rhea" id="RHEA:10112"/>
        <dbReference type="ChEBI" id="CHEBI:15377"/>
        <dbReference type="ChEBI" id="CHEBI:33384"/>
        <dbReference type="ChEBI" id="CHEBI:58161"/>
        <dbReference type="ChEBI" id="CHEBI:58199"/>
        <dbReference type="EC" id="4.2.1.22"/>
    </reaction>
</comment>
<dbReference type="CDD" id="cd01561">
    <property type="entry name" value="CBS_like"/>
    <property type="match status" value="1"/>
</dbReference>
<gene>
    <name evidence="13" type="ORF">ABIH81_03305</name>
</gene>
<organism evidence="13">
    <name type="scientific">Micromonospora sp. HUAS YX12</name>
    <dbReference type="NCBI Taxonomy" id="3156396"/>
    <lineage>
        <taxon>Bacteria</taxon>
        <taxon>Bacillati</taxon>
        <taxon>Actinomycetota</taxon>
        <taxon>Actinomycetes</taxon>
        <taxon>Micromonosporales</taxon>
        <taxon>Micromonosporaceae</taxon>
        <taxon>Micromonospora</taxon>
    </lineage>
</organism>
<evidence type="ECO:0000256" key="1">
    <source>
        <dbReference type="ARBA" id="ARBA00001933"/>
    </source>
</evidence>
<dbReference type="EMBL" id="CP157974">
    <property type="protein sequence ID" value="XBT82544.1"/>
    <property type="molecule type" value="Genomic_DNA"/>
</dbReference>
<feature type="domain" description="CBS" evidence="12">
    <location>
        <begin position="336"/>
        <end position="401"/>
    </location>
</feature>
<dbReference type="Gene3D" id="3.40.50.1100">
    <property type="match status" value="2"/>
</dbReference>
<dbReference type="EC" id="4.2.1.22" evidence="4 10"/>
<dbReference type="FunFam" id="3.40.50.1100:FF:000003">
    <property type="entry name" value="Cystathionine beta-synthase"/>
    <property type="match status" value="1"/>
</dbReference>
<dbReference type="Gene3D" id="3.10.580.10">
    <property type="entry name" value="CBS-domain"/>
    <property type="match status" value="1"/>
</dbReference>
<proteinExistence type="inferred from homology"/>
<evidence type="ECO:0000256" key="9">
    <source>
        <dbReference type="ARBA" id="ARBA00047490"/>
    </source>
</evidence>
<evidence type="ECO:0000256" key="11">
    <source>
        <dbReference type="PROSITE-ProRule" id="PRU00703"/>
    </source>
</evidence>
<evidence type="ECO:0000256" key="8">
    <source>
        <dbReference type="ARBA" id="ARBA00026192"/>
    </source>
</evidence>
<comment type="pathway">
    <text evidence="2">Amino-acid biosynthesis; L-cysteine biosynthesis; L-cysteine from L-homocysteine and L-serine: step 1/2.</text>
</comment>
<evidence type="ECO:0000256" key="2">
    <source>
        <dbReference type="ARBA" id="ARBA00005003"/>
    </source>
</evidence>
<protein>
    <recommendedName>
        <fullName evidence="8 10">Cystathionine beta-synthase</fullName>
        <ecNumber evidence="4 10">4.2.1.22</ecNumber>
    </recommendedName>
</protein>
<dbReference type="PROSITE" id="PS51371">
    <property type="entry name" value="CBS"/>
    <property type="match status" value="1"/>
</dbReference>
<dbReference type="PROSITE" id="PS00901">
    <property type="entry name" value="CYS_SYNTHASE"/>
    <property type="match status" value="1"/>
</dbReference>
<evidence type="ECO:0000313" key="13">
    <source>
        <dbReference type="EMBL" id="XBT82544.1"/>
    </source>
</evidence>
<dbReference type="InterPro" id="IPR005857">
    <property type="entry name" value="Cysta_beta_synth"/>
</dbReference>
<dbReference type="SMART" id="SM00116">
    <property type="entry name" value="CBS"/>
    <property type="match status" value="2"/>
</dbReference>
<keyword evidence="5" id="KW-0663">Pyridoxal phosphate</keyword>
<dbReference type="SUPFAM" id="SSF54631">
    <property type="entry name" value="CBS-domain pair"/>
    <property type="match status" value="1"/>
</dbReference>
<name>A0AAU7R329_9ACTN</name>
<dbReference type="InterPro" id="IPR000644">
    <property type="entry name" value="CBS_dom"/>
</dbReference>
<dbReference type="InterPro" id="IPR050214">
    <property type="entry name" value="Cys_Synth/Cystath_Beta-Synth"/>
</dbReference>
<reference evidence="13" key="1">
    <citation type="submission" date="2024-06" db="EMBL/GenBank/DDBJ databases">
        <title>Micromonospora sp. strain HUAS YX12 genome sequences.</title>
        <authorList>
            <person name="Mo P."/>
        </authorList>
    </citation>
    <scope>NUCLEOTIDE SEQUENCE</scope>
    <source>
        <strain evidence="13">HUAS YX12</strain>
    </source>
</reference>
<keyword evidence="7 13" id="KW-0456">Lyase</keyword>
<dbReference type="InterPro" id="IPR036052">
    <property type="entry name" value="TrpB-like_PALP_sf"/>
</dbReference>
<comment type="cofactor">
    <cofactor evidence="1">
        <name>pyridoxal 5'-phosphate</name>
        <dbReference type="ChEBI" id="CHEBI:597326"/>
    </cofactor>
</comment>
<dbReference type="GO" id="GO:0006535">
    <property type="term" value="P:cysteine biosynthetic process from serine"/>
    <property type="evidence" value="ECO:0007669"/>
    <property type="project" value="InterPro"/>
</dbReference>
<dbReference type="InterPro" id="IPR001216">
    <property type="entry name" value="P-phosphate_BS"/>
</dbReference>
<dbReference type="RefSeq" id="WP_349878963.1">
    <property type="nucleotide sequence ID" value="NZ_CP157974.1"/>
</dbReference>
<dbReference type="InterPro" id="IPR046342">
    <property type="entry name" value="CBS_dom_sf"/>
</dbReference>
<dbReference type="InterPro" id="IPR001926">
    <property type="entry name" value="TrpB-like_PALP"/>
</dbReference>
<evidence type="ECO:0000256" key="6">
    <source>
        <dbReference type="ARBA" id="ARBA00023122"/>
    </source>
</evidence>
<evidence type="ECO:0000256" key="7">
    <source>
        <dbReference type="ARBA" id="ARBA00023239"/>
    </source>
</evidence>
<dbReference type="PANTHER" id="PTHR10314">
    <property type="entry name" value="CYSTATHIONINE BETA-SYNTHASE"/>
    <property type="match status" value="1"/>
</dbReference>
<evidence type="ECO:0000256" key="10">
    <source>
        <dbReference type="NCBIfam" id="TIGR01137"/>
    </source>
</evidence>
<dbReference type="FunFam" id="3.40.50.1100:FF:000118">
    <property type="entry name" value="Related to CYS4-cystathionine beta-synthase"/>
    <property type="match status" value="1"/>
</dbReference>
<dbReference type="NCBIfam" id="TIGR01137">
    <property type="entry name" value="cysta_beta"/>
    <property type="match status" value="1"/>
</dbReference>
<dbReference type="Pfam" id="PF00571">
    <property type="entry name" value="CBS"/>
    <property type="match status" value="2"/>
</dbReference>
<dbReference type="AlphaFoldDB" id="A0AAU7R329"/>